<protein>
    <submittedName>
        <fullName evidence="2">Uncharacterized protein</fullName>
    </submittedName>
</protein>
<gene>
    <name evidence="2" type="ORF">MA16_Dca004908</name>
</gene>
<reference evidence="2 3" key="2">
    <citation type="journal article" date="2017" name="Nature">
        <title>The Apostasia genome and the evolution of orchids.</title>
        <authorList>
            <person name="Zhang G.Q."/>
            <person name="Liu K.W."/>
            <person name="Li Z."/>
            <person name="Lohaus R."/>
            <person name="Hsiao Y.Y."/>
            <person name="Niu S.C."/>
            <person name="Wang J.Y."/>
            <person name="Lin Y.C."/>
            <person name="Xu Q."/>
            <person name="Chen L.J."/>
            <person name="Yoshida K."/>
            <person name="Fujiwara S."/>
            <person name="Wang Z.W."/>
            <person name="Zhang Y.Q."/>
            <person name="Mitsuda N."/>
            <person name="Wang M."/>
            <person name="Liu G.H."/>
            <person name="Pecoraro L."/>
            <person name="Huang H.X."/>
            <person name="Xiao X.J."/>
            <person name="Lin M."/>
            <person name="Wu X.Y."/>
            <person name="Wu W.L."/>
            <person name="Chen Y.Y."/>
            <person name="Chang S.B."/>
            <person name="Sakamoto S."/>
            <person name="Ohme-Takagi M."/>
            <person name="Yagi M."/>
            <person name="Zeng S.J."/>
            <person name="Shen C.Y."/>
            <person name="Yeh C.M."/>
            <person name="Luo Y.B."/>
            <person name="Tsai W.C."/>
            <person name="Van de Peer Y."/>
            <person name="Liu Z.J."/>
        </authorList>
    </citation>
    <scope>NUCLEOTIDE SEQUENCE [LARGE SCALE GENOMIC DNA]</scope>
    <source>
        <tissue evidence="2">The whole plant</tissue>
    </source>
</reference>
<organism evidence="2 3">
    <name type="scientific">Dendrobium catenatum</name>
    <dbReference type="NCBI Taxonomy" id="906689"/>
    <lineage>
        <taxon>Eukaryota</taxon>
        <taxon>Viridiplantae</taxon>
        <taxon>Streptophyta</taxon>
        <taxon>Embryophyta</taxon>
        <taxon>Tracheophyta</taxon>
        <taxon>Spermatophyta</taxon>
        <taxon>Magnoliopsida</taxon>
        <taxon>Liliopsida</taxon>
        <taxon>Asparagales</taxon>
        <taxon>Orchidaceae</taxon>
        <taxon>Epidendroideae</taxon>
        <taxon>Malaxideae</taxon>
        <taxon>Dendrobiinae</taxon>
        <taxon>Dendrobium</taxon>
    </lineage>
</organism>
<accession>A0A2I0WGC5</accession>
<dbReference type="AlphaFoldDB" id="A0A2I0WGC5"/>
<sequence length="99" mass="10719">MSTSFGLVERQAVNSSAVFLIHGSKVDSSGPEASNTVSGKKRSNSDSAYMGFITEKNRRVCADAAECSRSVKVTVNIAVEFVLLFHNVQCFSTQASYNF</sequence>
<evidence type="ECO:0000313" key="3">
    <source>
        <dbReference type="Proteomes" id="UP000233837"/>
    </source>
</evidence>
<keyword evidence="3" id="KW-1185">Reference proteome</keyword>
<feature type="region of interest" description="Disordered" evidence="1">
    <location>
        <begin position="25"/>
        <end position="45"/>
    </location>
</feature>
<name>A0A2I0WGC5_9ASPA</name>
<reference evidence="2 3" key="1">
    <citation type="journal article" date="2016" name="Sci. Rep.">
        <title>The Dendrobium catenatum Lindl. genome sequence provides insights into polysaccharide synthase, floral development and adaptive evolution.</title>
        <authorList>
            <person name="Zhang G.Q."/>
            <person name="Xu Q."/>
            <person name="Bian C."/>
            <person name="Tsai W.C."/>
            <person name="Yeh C.M."/>
            <person name="Liu K.W."/>
            <person name="Yoshida K."/>
            <person name="Zhang L.S."/>
            <person name="Chang S.B."/>
            <person name="Chen F."/>
            <person name="Shi Y."/>
            <person name="Su Y.Y."/>
            <person name="Zhang Y.Q."/>
            <person name="Chen L.J."/>
            <person name="Yin Y."/>
            <person name="Lin M."/>
            <person name="Huang H."/>
            <person name="Deng H."/>
            <person name="Wang Z.W."/>
            <person name="Zhu S.L."/>
            <person name="Zhao X."/>
            <person name="Deng C."/>
            <person name="Niu S.C."/>
            <person name="Huang J."/>
            <person name="Wang M."/>
            <person name="Liu G.H."/>
            <person name="Yang H.J."/>
            <person name="Xiao X.J."/>
            <person name="Hsiao Y.Y."/>
            <person name="Wu W.L."/>
            <person name="Chen Y.Y."/>
            <person name="Mitsuda N."/>
            <person name="Ohme-Takagi M."/>
            <person name="Luo Y.B."/>
            <person name="Van de Peer Y."/>
            <person name="Liu Z.J."/>
        </authorList>
    </citation>
    <scope>NUCLEOTIDE SEQUENCE [LARGE SCALE GENOMIC DNA]</scope>
    <source>
        <tissue evidence="2">The whole plant</tissue>
    </source>
</reference>
<dbReference type="Proteomes" id="UP000233837">
    <property type="component" value="Unassembled WGS sequence"/>
</dbReference>
<evidence type="ECO:0000256" key="1">
    <source>
        <dbReference type="SAM" id="MobiDB-lite"/>
    </source>
</evidence>
<evidence type="ECO:0000313" key="2">
    <source>
        <dbReference type="EMBL" id="PKU74717.1"/>
    </source>
</evidence>
<proteinExistence type="predicted"/>
<dbReference type="EMBL" id="KZ502668">
    <property type="protein sequence ID" value="PKU74717.1"/>
    <property type="molecule type" value="Genomic_DNA"/>
</dbReference>